<accession>A0A378WQ27</accession>
<dbReference type="Pfam" id="PF25583">
    <property type="entry name" value="WCX"/>
    <property type="match status" value="1"/>
</dbReference>
<dbReference type="InterPro" id="IPR026881">
    <property type="entry name" value="WYL_dom"/>
</dbReference>
<dbReference type="PANTHER" id="PTHR34580">
    <property type="match status" value="1"/>
</dbReference>
<dbReference type="Pfam" id="PF13280">
    <property type="entry name" value="WYL"/>
    <property type="match status" value="1"/>
</dbReference>
<dbReference type="Pfam" id="PF08279">
    <property type="entry name" value="HTH_11"/>
    <property type="match status" value="1"/>
</dbReference>
<dbReference type="InterPro" id="IPR037523">
    <property type="entry name" value="VOC_core"/>
</dbReference>
<protein>
    <submittedName>
        <fullName evidence="5">Proteasome accessory factor B</fullName>
    </submittedName>
</protein>
<dbReference type="PANTHER" id="PTHR34580:SF3">
    <property type="entry name" value="PROTEIN PAFB"/>
    <property type="match status" value="1"/>
</dbReference>
<dbReference type="InterPro" id="IPR013196">
    <property type="entry name" value="HTH_11"/>
</dbReference>
<organism evidence="5 6">
    <name type="scientific">Nocardia africana</name>
    <dbReference type="NCBI Taxonomy" id="134964"/>
    <lineage>
        <taxon>Bacteria</taxon>
        <taxon>Bacillati</taxon>
        <taxon>Actinomycetota</taxon>
        <taxon>Actinomycetes</taxon>
        <taxon>Mycobacteriales</taxon>
        <taxon>Nocardiaceae</taxon>
        <taxon>Nocardia</taxon>
    </lineage>
</organism>
<reference evidence="5 6" key="1">
    <citation type="submission" date="2018-06" db="EMBL/GenBank/DDBJ databases">
        <authorList>
            <consortium name="Pathogen Informatics"/>
            <person name="Doyle S."/>
        </authorList>
    </citation>
    <scope>NUCLEOTIDE SEQUENCE [LARGE SCALE GENOMIC DNA]</scope>
    <source>
        <strain evidence="5 6">NCTC13184</strain>
    </source>
</reference>
<dbReference type="InterPro" id="IPR001034">
    <property type="entry name" value="DeoR_HTH"/>
</dbReference>
<dbReference type="InterPro" id="IPR051534">
    <property type="entry name" value="CBASS_pafABC_assoc_protein"/>
</dbReference>
<dbReference type="PROSITE" id="PS52050">
    <property type="entry name" value="WYL"/>
    <property type="match status" value="1"/>
</dbReference>
<dbReference type="EMBL" id="UGRU01000001">
    <property type="protein sequence ID" value="SUA43386.1"/>
    <property type="molecule type" value="Genomic_DNA"/>
</dbReference>
<dbReference type="AlphaFoldDB" id="A0A378WQ27"/>
<dbReference type="InterPro" id="IPR057727">
    <property type="entry name" value="WCX_dom"/>
</dbReference>
<evidence type="ECO:0000313" key="6">
    <source>
        <dbReference type="Proteomes" id="UP000255082"/>
    </source>
</evidence>
<dbReference type="Pfam" id="PF00903">
    <property type="entry name" value="Glyoxalase"/>
    <property type="match status" value="1"/>
</dbReference>
<dbReference type="OrthoDB" id="9798201at2"/>
<keyword evidence="2" id="KW-0804">Transcription</keyword>
<dbReference type="InterPro" id="IPR036390">
    <property type="entry name" value="WH_DNA-bd_sf"/>
</dbReference>
<proteinExistence type="predicted"/>
<dbReference type="InterPro" id="IPR004360">
    <property type="entry name" value="Glyas_Fos-R_dOase_dom"/>
</dbReference>
<dbReference type="PROSITE" id="PS51000">
    <property type="entry name" value="HTH_DEOR_2"/>
    <property type="match status" value="1"/>
</dbReference>
<dbReference type="GO" id="GO:0000502">
    <property type="term" value="C:proteasome complex"/>
    <property type="evidence" value="ECO:0007669"/>
    <property type="project" value="UniProtKB-KW"/>
</dbReference>
<evidence type="ECO:0000256" key="1">
    <source>
        <dbReference type="ARBA" id="ARBA00023015"/>
    </source>
</evidence>
<sequence>MSDTSARLLDLLSLLQTPRRWSGAELAERLRVDIRTVRRDIGKLRDLGYPVHAVAGAAGYRLGAGARLPPLLLGDDEAVAVVLGLRTAAGGTIAGIEESSVRALAKVEQILPSRLRHRVSALQAATISMPTGTPAVDPDVLTAIAAAIRDHEQLRFDYRTHPGTEIRRTAEPHRLVHTGRHWYLVGWDVDRNEWRTYRVDRLWPRIPNGPRFTPREAPEVDLGRFVSHGVSTAAYRYRARITLHVAAAAAVDRIPPTVGVIEAVDDEHCVLHTGSNSLDELAVYIGLFGFGFRVHEPPELVDHLRALAHRLTAALPPRTASRAGAAAATLDGMRLNQVTVGSTDLERSERFYRLLGLRLIVKTDHYLRFECPAGESTFSVDRVDAVSGGEEVTLYFETDDLDGEYRRLSDAGIAVDRAPADMPWLWREARLRDPDGHRLCLFHAADNRRNPPWRLAD</sequence>
<feature type="domain" description="VOC" evidence="4">
    <location>
        <begin position="334"/>
        <end position="444"/>
    </location>
</feature>
<dbReference type="SUPFAM" id="SSF46785">
    <property type="entry name" value="Winged helix' DNA-binding domain"/>
    <property type="match status" value="1"/>
</dbReference>
<dbReference type="PROSITE" id="PS51819">
    <property type="entry name" value="VOC"/>
    <property type="match status" value="1"/>
</dbReference>
<evidence type="ECO:0000259" key="3">
    <source>
        <dbReference type="PROSITE" id="PS51000"/>
    </source>
</evidence>
<dbReference type="InterPro" id="IPR036388">
    <property type="entry name" value="WH-like_DNA-bd_sf"/>
</dbReference>
<dbReference type="Gene3D" id="1.10.10.10">
    <property type="entry name" value="Winged helix-like DNA-binding domain superfamily/Winged helix DNA-binding domain"/>
    <property type="match status" value="1"/>
</dbReference>
<keyword evidence="1" id="KW-0805">Transcription regulation</keyword>
<evidence type="ECO:0000256" key="2">
    <source>
        <dbReference type="ARBA" id="ARBA00023163"/>
    </source>
</evidence>
<dbReference type="SUPFAM" id="SSF54593">
    <property type="entry name" value="Glyoxalase/Bleomycin resistance protein/Dihydroxybiphenyl dioxygenase"/>
    <property type="match status" value="1"/>
</dbReference>
<dbReference type="Gene3D" id="3.10.180.10">
    <property type="entry name" value="2,3-Dihydroxybiphenyl 1,2-Dioxygenase, domain 1"/>
    <property type="match status" value="1"/>
</dbReference>
<feature type="domain" description="HTH deoR-type" evidence="3">
    <location>
        <begin position="4"/>
        <end position="59"/>
    </location>
</feature>
<evidence type="ECO:0000313" key="5">
    <source>
        <dbReference type="EMBL" id="SUA43386.1"/>
    </source>
</evidence>
<keyword evidence="5" id="KW-0647">Proteasome</keyword>
<gene>
    <name evidence="5" type="primary">pafB_2</name>
    <name evidence="5" type="ORF">NCTC13184_02752</name>
</gene>
<evidence type="ECO:0000259" key="4">
    <source>
        <dbReference type="PROSITE" id="PS51819"/>
    </source>
</evidence>
<dbReference type="GO" id="GO:0003700">
    <property type="term" value="F:DNA-binding transcription factor activity"/>
    <property type="evidence" value="ECO:0007669"/>
    <property type="project" value="InterPro"/>
</dbReference>
<dbReference type="InterPro" id="IPR029068">
    <property type="entry name" value="Glyas_Bleomycin-R_OHBP_Dase"/>
</dbReference>
<dbReference type="Proteomes" id="UP000255082">
    <property type="component" value="Unassembled WGS sequence"/>
</dbReference>
<name>A0A378WQ27_9NOCA</name>